<gene>
    <name evidence="5" type="ORF">DQK91_17280</name>
</gene>
<evidence type="ECO:0000256" key="3">
    <source>
        <dbReference type="ARBA" id="ARBA00023014"/>
    </source>
</evidence>
<evidence type="ECO:0000259" key="4">
    <source>
        <dbReference type="PROSITE" id="PS51379"/>
    </source>
</evidence>
<accession>A0A6P1ZCV9</accession>
<dbReference type="AlphaFoldDB" id="A0A6P1ZCV9"/>
<dbReference type="GO" id="GO:0051536">
    <property type="term" value="F:iron-sulfur cluster binding"/>
    <property type="evidence" value="ECO:0007669"/>
    <property type="project" value="UniProtKB-KW"/>
</dbReference>
<dbReference type="InterPro" id="IPR002586">
    <property type="entry name" value="CobQ/CobB/MinD/ParA_Nub-bd_dom"/>
</dbReference>
<feature type="domain" description="4Fe-4S ferredoxin-type" evidence="4">
    <location>
        <begin position="61"/>
        <end position="89"/>
    </location>
</feature>
<keyword evidence="1" id="KW-0479">Metal-binding</keyword>
<dbReference type="InterPro" id="IPR027417">
    <property type="entry name" value="P-loop_NTPase"/>
</dbReference>
<dbReference type="PANTHER" id="PTHR43063:SF1">
    <property type="entry name" value="4FE-4S CLUSTER CONTAINING PARA FAMILY ATPASE PROTEIN"/>
    <property type="match status" value="1"/>
</dbReference>
<dbReference type="PROSITE" id="PS51379">
    <property type="entry name" value="4FE4S_FER_2"/>
    <property type="match status" value="2"/>
</dbReference>
<proteinExistence type="predicted"/>
<dbReference type="InterPro" id="IPR017896">
    <property type="entry name" value="4Fe4S_Fe-S-bd"/>
</dbReference>
<protein>
    <submittedName>
        <fullName evidence="5">(4Fe-4S)-binding protein</fullName>
    </submittedName>
</protein>
<dbReference type="OrthoDB" id="9778602at2"/>
<dbReference type="PROSITE" id="PS00198">
    <property type="entry name" value="4FE4S_FER_1"/>
    <property type="match status" value="1"/>
</dbReference>
<keyword evidence="3" id="KW-0411">Iron-sulfur</keyword>
<name>A0A6P1ZCV9_9BACT</name>
<dbReference type="Pfam" id="PF01656">
    <property type="entry name" value="CbiA"/>
    <property type="match status" value="1"/>
</dbReference>
<dbReference type="SUPFAM" id="SSF52540">
    <property type="entry name" value="P-loop containing nucleoside triphosphate hydrolases"/>
    <property type="match status" value="1"/>
</dbReference>
<dbReference type="Pfam" id="PF00037">
    <property type="entry name" value="Fer4"/>
    <property type="match status" value="1"/>
</dbReference>
<keyword evidence="2" id="KW-0408">Iron</keyword>
<dbReference type="SUPFAM" id="SSF54862">
    <property type="entry name" value="4Fe-4S ferredoxins"/>
    <property type="match status" value="1"/>
</dbReference>
<dbReference type="EMBL" id="QMIF01000014">
    <property type="protein sequence ID" value="TVM31783.1"/>
    <property type="molecule type" value="Genomic_DNA"/>
</dbReference>
<feature type="domain" description="4Fe-4S ferredoxin-type" evidence="4">
    <location>
        <begin position="92"/>
        <end position="121"/>
    </location>
</feature>
<evidence type="ECO:0000313" key="6">
    <source>
        <dbReference type="Proteomes" id="UP000434052"/>
    </source>
</evidence>
<sequence>MRIAVASGKGGTGKTTVSTNLAVHVARQGRRVVLADCDVEEPNAHISLCDGFDAQRRVDVTVPEIDEDVCLGESCGACVELCRFKALILMVGEVMVFPELCHACGLCEEACPADAIKPGIREVGAVRHGRIKSNILDSSAGLLHVVDGLMRVGEAMSPPLIRAVKQEAEAIARTEDGGDAPVVFVDCPPGASCPAITGLQGADLVLLVAEPTAFGFHDFKLALETVRVLGIPHAVVVNRAGMGDYRVEEYLAQESIPYLASLPMSMDAAQAGSRGELLIDTVAQLAERYAELWSALEQTAQEAIACAR</sequence>
<evidence type="ECO:0000256" key="2">
    <source>
        <dbReference type="ARBA" id="ARBA00023004"/>
    </source>
</evidence>
<evidence type="ECO:0000256" key="1">
    <source>
        <dbReference type="ARBA" id="ARBA00022723"/>
    </source>
</evidence>
<dbReference type="Gene3D" id="3.30.70.20">
    <property type="match status" value="1"/>
</dbReference>
<dbReference type="InterPro" id="IPR017900">
    <property type="entry name" value="4Fe4S_Fe_S_CS"/>
</dbReference>
<dbReference type="Gene3D" id="3.40.50.300">
    <property type="entry name" value="P-loop containing nucleotide triphosphate hydrolases"/>
    <property type="match status" value="1"/>
</dbReference>
<dbReference type="Proteomes" id="UP000434052">
    <property type="component" value="Unassembled WGS sequence"/>
</dbReference>
<dbReference type="GO" id="GO:0046872">
    <property type="term" value="F:metal ion binding"/>
    <property type="evidence" value="ECO:0007669"/>
    <property type="project" value="UniProtKB-KW"/>
</dbReference>
<evidence type="ECO:0000313" key="5">
    <source>
        <dbReference type="EMBL" id="TVM31783.1"/>
    </source>
</evidence>
<comment type="caution">
    <text evidence="5">The sequence shown here is derived from an EMBL/GenBank/DDBJ whole genome shotgun (WGS) entry which is preliminary data.</text>
</comment>
<reference evidence="5 6" key="1">
    <citation type="submission" date="2018-06" db="EMBL/GenBank/DDBJ databases">
        <title>Complete genome of Desulfovibrio marinus P48SEP.</title>
        <authorList>
            <person name="Crispim J.S."/>
            <person name="Vidigal P.M.P."/>
            <person name="Silva L.C.F."/>
            <person name="Araujo L.C."/>
            <person name="Laguardia C.N."/>
            <person name="Dias R.S."/>
            <person name="Sousa M.P."/>
            <person name="Paula S.O."/>
            <person name="Silva C."/>
        </authorList>
    </citation>
    <scope>NUCLEOTIDE SEQUENCE [LARGE SCALE GENOMIC DNA]</scope>
    <source>
        <strain evidence="5 6">P48SEP</strain>
    </source>
</reference>
<organism evidence="5 6">
    <name type="scientific">Oceanidesulfovibrio marinus</name>
    <dbReference type="NCBI Taxonomy" id="370038"/>
    <lineage>
        <taxon>Bacteria</taxon>
        <taxon>Pseudomonadati</taxon>
        <taxon>Thermodesulfobacteriota</taxon>
        <taxon>Desulfovibrionia</taxon>
        <taxon>Desulfovibrionales</taxon>
        <taxon>Desulfovibrionaceae</taxon>
        <taxon>Oceanidesulfovibrio</taxon>
    </lineage>
</organism>
<dbReference type="PANTHER" id="PTHR43063">
    <property type="entry name" value="4FE-4S CLUSTER CONTAINING PARA FAMILY ATPASE PROTEIN"/>
    <property type="match status" value="1"/>
</dbReference>